<proteinExistence type="predicted"/>
<evidence type="ECO:0000313" key="2">
    <source>
        <dbReference type="EMBL" id="CAH1453817.1"/>
    </source>
</evidence>
<organism evidence="2 3">
    <name type="scientific">Lactuca virosa</name>
    <dbReference type="NCBI Taxonomy" id="75947"/>
    <lineage>
        <taxon>Eukaryota</taxon>
        <taxon>Viridiplantae</taxon>
        <taxon>Streptophyta</taxon>
        <taxon>Embryophyta</taxon>
        <taxon>Tracheophyta</taxon>
        <taxon>Spermatophyta</taxon>
        <taxon>Magnoliopsida</taxon>
        <taxon>eudicotyledons</taxon>
        <taxon>Gunneridae</taxon>
        <taxon>Pentapetalae</taxon>
        <taxon>asterids</taxon>
        <taxon>campanulids</taxon>
        <taxon>Asterales</taxon>
        <taxon>Asteraceae</taxon>
        <taxon>Cichorioideae</taxon>
        <taxon>Cichorieae</taxon>
        <taxon>Lactucinae</taxon>
        <taxon>Lactuca</taxon>
    </lineage>
</organism>
<protein>
    <submittedName>
        <fullName evidence="2">Uncharacterized protein</fullName>
    </submittedName>
</protein>
<gene>
    <name evidence="2" type="ORF">LVIROSA_LOCUS39032</name>
</gene>
<dbReference type="EMBL" id="CAKMRJ010005745">
    <property type="protein sequence ID" value="CAH1453817.1"/>
    <property type="molecule type" value="Genomic_DNA"/>
</dbReference>
<feature type="transmembrane region" description="Helical" evidence="1">
    <location>
        <begin position="68"/>
        <end position="85"/>
    </location>
</feature>
<feature type="transmembrane region" description="Helical" evidence="1">
    <location>
        <begin position="31"/>
        <end position="48"/>
    </location>
</feature>
<keyword evidence="1" id="KW-0472">Membrane</keyword>
<evidence type="ECO:0000256" key="1">
    <source>
        <dbReference type="SAM" id="Phobius"/>
    </source>
</evidence>
<keyword evidence="3" id="KW-1185">Reference proteome</keyword>
<comment type="caution">
    <text evidence="2">The sequence shown here is derived from an EMBL/GenBank/DDBJ whole genome shotgun (WGS) entry which is preliminary data.</text>
</comment>
<dbReference type="AlphaFoldDB" id="A0AAU9PTS9"/>
<dbReference type="Proteomes" id="UP001157418">
    <property type="component" value="Unassembled WGS sequence"/>
</dbReference>
<keyword evidence="1" id="KW-1133">Transmembrane helix</keyword>
<feature type="transmembrane region" description="Helical" evidence="1">
    <location>
        <begin position="131"/>
        <end position="158"/>
    </location>
</feature>
<name>A0AAU9PTS9_9ASTR</name>
<evidence type="ECO:0000313" key="3">
    <source>
        <dbReference type="Proteomes" id="UP001157418"/>
    </source>
</evidence>
<keyword evidence="1" id="KW-0812">Transmembrane</keyword>
<feature type="transmembrane region" description="Helical" evidence="1">
    <location>
        <begin position="105"/>
        <end position="125"/>
    </location>
</feature>
<accession>A0AAU9PTS9</accession>
<sequence>MPSATNNPVYKEEVVVMEIDIEPPTEVNHRTFSLTITFLLKLICYIFSLLERFGRLWTYYYPRIFGEIMLPSPLKFIIFGLAAFAEMKSQGSEFPFKSHPRSMHVAVTSLLFYGLASAAEHFIYVTHLGPAAVYGMVAHSGRIGSLCILVASVASLFYL</sequence>
<reference evidence="2 3" key="1">
    <citation type="submission" date="2022-01" db="EMBL/GenBank/DDBJ databases">
        <authorList>
            <person name="Xiong W."/>
            <person name="Schranz E."/>
        </authorList>
    </citation>
    <scope>NUCLEOTIDE SEQUENCE [LARGE SCALE GENOMIC DNA]</scope>
</reference>